<keyword evidence="2" id="KW-1185">Reference proteome</keyword>
<gene>
    <name evidence="1" type="ORF">PsorP6_014342</name>
</gene>
<accession>A0ACC0VHB6</accession>
<dbReference type="EMBL" id="CM047588">
    <property type="protein sequence ID" value="KAI9905315.1"/>
    <property type="molecule type" value="Genomic_DNA"/>
</dbReference>
<reference evidence="1 2" key="1">
    <citation type="journal article" date="2022" name="bioRxiv">
        <title>The genome of the oomycete Peronosclerospora sorghi, a cosmopolitan pathogen of maize and sorghum, is inflated with dispersed pseudogenes.</title>
        <authorList>
            <person name="Fletcher K."/>
            <person name="Martin F."/>
            <person name="Isakeit T."/>
            <person name="Cavanaugh K."/>
            <person name="Magill C."/>
            <person name="Michelmore R."/>
        </authorList>
    </citation>
    <scope>NUCLEOTIDE SEQUENCE [LARGE SCALE GENOMIC DNA]</scope>
    <source>
        <strain evidence="1">P6</strain>
    </source>
</reference>
<dbReference type="Proteomes" id="UP001163321">
    <property type="component" value="Chromosome 9"/>
</dbReference>
<proteinExistence type="predicted"/>
<sequence>MQECHQKQSKRFVQICTRKSKVGRRYRRVWDGIDKKNVRAVVHFHLPSSFEAYVQPIGRAGRYGKAARAVLYLLNDDTVHFRSLLFSTALHRQQLQQLLALVFDAPSLSLSTENKIVRLNYADNRANETVTLVSLERERLEQHLNVKAATIETFLTLLALEAQPDRAQENEQQSKCRVRVTLEPLSMSRCTLQLLDAQTKTLAPRSGVKLLFEAVQRKEIRTAHLTQNTNGYLSSCEASACTVRRLLQELRGAQKRSELQSLTLARQAFYLHVRCPNDERDRMDAQDVARWTHVLYAKHAYLESRQYGALSAAVLPVASSGGAKDSEKEAKARAAKARVLETKLVQYFDDHEALAIESMDNGQCLKTLLQPLTP</sequence>
<organism evidence="1 2">
    <name type="scientific">Peronosclerospora sorghi</name>
    <dbReference type="NCBI Taxonomy" id="230839"/>
    <lineage>
        <taxon>Eukaryota</taxon>
        <taxon>Sar</taxon>
        <taxon>Stramenopiles</taxon>
        <taxon>Oomycota</taxon>
        <taxon>Peronosporomycetes</taxon>
        <taxon>Peronosporales</taxon>
        <taxon>Peronosporaceae</taxon>
        <taxon>Peronosclerospora</taxon>
    </lineage>
</organism>
<evidence type="ECO:0000313" key="1">
    <source>
        <dbReference type="EMBL" id="KAI9905315.1"/>
    </source>
</evidence>
<name>A0ACC0VHB6_9STRA</name>
<protein>
    <submittedName>
        <fullName evidence="1">Uncharacterized protein</fullName>
    </submittedName>
</protein>
<evidence type="ECO:0000313" key="2">
    <source>
        <dbReference type="Proteomes" id="UP001163321"/>
    </source>
</evidence>
<comment type="caution">
    <text evidence="1">The sequence shown here is derived from an EMBL/GenBank/DDBJ whole genome shotgun (WGS) entry which is preliminary data.</text>
</comment>